<sequence>MKFFSLKILSGISGHFQCRRASKFRQEKQLFRISEQFNDASCFAIIIAENFLFKTEELAKEYL</sequence>
<protein>
    <submittedName>
        <fullName evidence="1">Uncharacterized protein</fullName>
    </submittedName>
</protein>
<gene>
    <name evidence="1" type="ORF">CC99x_01381</name>
</gene>
<organism evidence="1">
    <name type="scientific">Candidatus Berkiella cookevillensis</name>
    <dbReference type="NCBI Taxonomy" id="437022"/>
    <lineage>
        <taxon>Bacteria</taxon>
        <taxon>Pseudomonadati</taxon>
        <taxon>Pseudomonadota</taxon>
        <taxon>Gammaproteobacteria</taxon>
        <taxon>Candidatus Berkiellales</taxon>
        <taxon>Candidatus Berkiellaceae</taxon>
        <taxon>Candidatus Berkiella</taxon>
    </lineage>
</organism>
<accession>A0A0Q9YD78</accession>
<evidence type="ECO:0000313" key="1">
    <source>
        <dbReference type="EMBL" id="KRG18496.1"/>
    </source>
</evidence>
<reference evidence="1" key="1">
    <citation type="submission" date="2015-09" db="EMBL/GenBank/DDBJ databases">
        <title>Draft Genome Sequences of Two Novel Amoeba-resistant Intranuclear Bacteria, Candidatus Berkiella cookevillensis and Candidatus Berkiella aquae.</title>
        <authorList>
            <person name="Mehari Y.T."/>
            <person name="Arivett B.A."/>
            <person name="Farone A.L."/>
            <person name="Gunderson J.H."/>
            <person name="Farone M.B."/>
        </authorList>
    </citation>
    <scope>NUCLEOTIDE SEQUENCE [LARGE SCALE GENOMIC DNA]</scope>
    <source>
        <strain evidence="1">CC99</strain>
    </source>
</reference>
<dbReference type="EMBL" id="LKHV01000006">
    <property type="protein sequence ID" value="KRG18496.1"/>
    <property type="molecule type" value="Genomic_DNA"/>
</dbReference>
<dbReference type="STRING" id="437022.CC99x_01381"/>
<dbReference type="AlphaFoldDB" id="A0A0Q9YD78"/>
<comment type="caution">
    <text evidence="1">The sequence shown here is derived from an EMBL/GenBank/DDBJ whole genome shotgun (WGS) entry which is preliminary data.</text>
</comment>
<proteinExistence type="predicted"/>
<name>A0A0Q9YD78_9GAMM</name>